<dbReference type="InterPro" id="IPR006652">
    <property type="entry name" value="Kelch_1"/>
</dbReference>
<protein>
    <submittedName>
        <fullName evidence="1">Uncharacterized protein</fullName>
    </submittedName>
</protein>
<name>A0AAW2QTP7_9LAMI</name>
<dbReference type="Pfam" id="PF01344">
    <property type="entry name" value="Kelch_1"/>
    <property type="match status" value="1"/>
</dbReference>
<reference evidence="1" key="2">
    <citation type="journal article" date="2024" name="Plant">
        <title>Genomic evolution and insights into agronomic trait innovations of Sesamum species.</title>
        <authorList>
            <person name="Miao H."/>
            <person name="Wang L."/>
            <person name="Qu L."/>
            <person name="Liu H."/>
            <person name="Sun Y."/>
            <person name="Le M."/>
            <person name="Wang Q."/>
            <person name="Wei S."/>
            <person name="Zheng Y."/>
            <person name="Lin W."/>
            <person name="Duan Y."/>
            <person name="Cao H."/>
            <person name="Xiong S."/>
            <person name="Wang X."/>
            <person name="Wei L."/>
            <person name="Li C."/>
            <person name="Ma Q."/>
            <person name="Ju M."/>
            <person name="Zhao R."/>
            <person name="Li G."/>
            <person name="Mu C."/>
            <person name="Tian Q."/>
            <person name="Mei H."/>
            <person name="Zhang T."/>
            <person name="Gao T."/>
            <person name="Zhang H."/>
        </authorList>
    </citation>
    <scope>NUCLEOTIDE SEQUENCE</scope>
    <source>
        <strain evidence="1">G01</strain>
    </source>
</reference>
<comment type="caution">
    <text evidence="1">The sequence shown here is derived from an EMBL/GenBank/DDBJ whole genome shotgun (WGS) entry which is preliminary data.</text>
</comment>
<proteinExistence type="predicted"/>
<dbReference type="SUPFAM" id="SSF117281">
    <property type="entry name" value="Kelch motif"/>
    <property type="match status" value="1"/>
</dbReference>
<gene>
    <name evidence="1" type="ORF">Sangu_0417800</name>
</gene>
<accession>A0AAW2QTP7</accession>
<dbReference type="AlphaFoldDB" id="A0AAW2QTP7"/>
<evidence type="ECO:0000313" key="1">
    <source>
        <dbReference type="EMBL" id="KAL0370997.1"/>
    </source>
</evidence>
<dbReference type="InterPro" id="IPR015915">
    <property type="entry name" value="Kelch-typ_b-propeller"/>
</dbReference>
<organism evidence="1">
    <name type="scientific">Sesamum angustifolium</name>
    <dbReference type="NCBI Taxonomy" id="2727405"/>
    <lineage>
        <taxon>Eukaryota</taxon>
        <taxon>Viridiplantae</taxon>
        <taxon>Streptophyta</taxon>
        <taxon>Embryophyta</taxon>
        <taxon>Tracheophyta</taxon>
        <taxon>Spermatophyta</taxon>
        <taxon>Magnoliopsida</taxon>
        <taxon>eudicotyledons</taxon>
        <taxon>Gunneridae</taxon>
        <taxon>Pentapetalae</taxon>
        <taxon>asterids</taxon>
        <taxon>lamiids</taxon>
        <taxon>Lamiales</taxon>
        <taxon>Pedaliaceae</taxon>
        <taxon>Sesamum</taxon>
    </lineage>
</organism>
<reference evidence="1" key="1">
    <citation type="submission" date="2020-06" db="EMBL/GenBank/DDBJ databases">
        <authorList>
            <person name="Li T."/>
            <person name="Hu X."/>
            <person name="Zhang T."/>
            <person name="Song X."/>
            <person name="Zhang H."/>
            <person name="Dai N."/>
            <person name="Sheng W."/>
            <person name="Hou X."/>
            <person name="Wei L."/>
        </authorList>
    </citation>
    <scope>NUCLEOTIDE SEQUENCE</scope>
    <source>
        <strain evidence="1">G01</strain>
        <tissue evidence="1">Leaf</tissue>
    </source>
</reference>
<dbReference type="EMBL" id="JACGWK010000002">
    <property type="protein sequence ID" value="KAL0370997.1"/>
    <property type="molecule type" value="Genomic_DNA"/>
</dbReference>
<sequence>MLRCDTWTGTLVPKAGMGFLRKKFAAAAVAGKILVAGGCTRSSVVEEYDPDENVWRVVSDRLEKVWLHWGFSGWSVLRHWWAEDWAIRTRRLGVCVTRLWCGGGPCVRKLNGLIRRGGACVAEKPSSPWRRVRGGCLRRQRQCLHSLEPRGGAIILEIQRVEEEC</sequence>
<dbReference type="Gene3D" id="2.120.10.80">
    <property type="entry name" value="Kelch-type beta propeller"/>
    <property type="match status" value="1"/>
</dbReference>